<proteinExistence type="inferred from homology"/>
<dbReference type="GO" id="GO:0005550">
    <property type="term" value="F:pheromone binding"/>
    <property type="evidence" value="ECO:0007669"/>
    <property type="project" value="UniProtKB-KW"/>
</dbReference>
<dbReference type="InParanoid" id="A0A6P3V8L3"/>
<sequence>MKLLLLFLGLALFCSHGEGSEVVKRNFDLKKLSGKWHSIFLASDNMEKIEENGSMRLFVEYIQGLKNSSLSFKFHAPVNGECTELHFVGNRRFNNIYTVMYDGFNIISITETDYDTYIILHLRNIKNFKTFQKLELLGREPDVSPEVKNRFRELAKEKGISEENIVDLTSADTCLEAQEEV</sequence>
<name>A0A6P3V8L3_OCTDE</name>
<feature type="signal peptide" evidence="8">
    <location>
        <begin position="1"/>
        <end position="19"/>
    </location>
</feature>
<evidence type="ECO:0000256" key="3">
    <source>
        <dbReference type="ARBA" id="ARBA00022525"/>
    </source>
</evidence>
<keyword evidence="3" id="KW-0964">Secreted</keyword>
<protein>
    <submittedName>
        <fullName evidence="11">Allergen Fel d 4-like</fullName>
    </submittedName>
</protein>
<evidence type="ECO:0000313" key="11">
    <source>
        <dbReference type="RefSeq" id="XP_012368426.1"/>
    </source>
</evidence>
<dbReference type="GO" id="GO:0036094">
    <property type="term" value="F:small molecule binding"/>
    <property type="evidence" value="ECO:0007669"/>
    <property type="project" value="InterPro"/>
</dbReference>
<dbReference type="GO" id="GO:0005615">
    <property type="term" value="C:extracellular space"/>
    <property type="evidence" value="ECO:0007669"/>
    <property type="project" value="TreeGrafter"/>
</dbReference>
<evidence type="ECO:0000313" key="10">
    <source>
        <dbReference type="Proteomes" id="UP000515203"/>
    </source>
</evidence>
<dbReference type="InterPro" id="IPR002971">
    <property type="entry name" value="Maj_urinary"/>
</dbReference>
<evidence type="ECO:0000256" key="6">
    <source>
        <dbReference type="ARBA" id="ARBA00023157"/>
    </source>
</evidence>
<dbReference type="InterPro" id="IPR012674">
    <property type="entry name" value="Calycin"/>
</dbReference>
<dbReference type="GeneID" id="101569208"/>
<evidence type="ECO:0000256" key="4">
    <source>
        <dbReference type="ARBA" id="ARBA00022729"/>
    </source>
</evidence>
<dbReference type="Gene3D" id="2.40.128.20">
    <property type="match status" value="1"/>
</dbReference>
<dbReference type="PROSITE" id="PS00213">
    <property type="entry name" value="LIPOCALIN"/>
    <property type="match status" value="1"/>
</dbReference>
<keyword evidence="5" id="KW-0590">Pheromone-binding</keyword>
<dbReference type="SUPFAM" id="SSF50814">
    <property type="entry name" value="Lipocalins"/>
    <property type="match status" value="1"/>
</dbReference>
<evidence type="ECO:0000256" key="5">
    <source>
        <dbReference type="ARBA" id="ARBA00023106"/>
    </source>
</evidence>
<comment type="subcellular location">
    <subcellularLocation>
        <location evidence="1">Secreted</location>
    </subcellularLocation>
</comment>
<feature type="chain" id="PRO_5027952364" evidence="8">
    <location>
        <begin position="20"/>
        <end position="181"/>
    </location>
</feature>
<dbReference type="Proteomes" id="UP000515203">
    <property type="component" value="Unplaced"/>
</dbReference>
<dbReference type="PANTHER" id="PTHR11430:SF76">
    <property type="entry name" value="MAJOR URINARY PROTEIN 1-RELATED"/>
    <property type="match status" value="1"/>
</dbReference>
<dbReference type="RefSeq" id="XP_012368426.1">
    <property type="nucleotide sequence ID" value="XM_012512972.1"/>
</dbReference>
<dbReference type="InterPro" id="IPR002345">
    <property type="entry name" value="Lipocalin"/>
</dbReference>
<dbReference type="PANTHER" id="PTHR11430">
    <property type="entry name" value="LIPOCALIN"/>
    <property type="match status" value="1"/>
</dbReference>
<dbReference type="InterPro" id="IPR000566">
    <property type="entry name" value="Lipocln_cytosolic_FA-bd_dom"/>
</dbReference>
<dbReference type="InterPro" id="IPR022272">
    <property type="entry name" value="Lipocalin_CS"/>
</dbReference>
<dbReference type="AlphaFoldDB" id="A0A6P3V8L3"/>
<organism evidence="10 11">
    <name type="scientific">Octodon degus</name>
    <name type="common">Degu</name>
    <name type="synonym">Sciurus degus</name>
    <dbReference type="NCBI Taxonomy" id="10160"/>
    <lineage>
        <taxon>Eukaryota</taxon>
        <taxon>Metazoa</taxon>
        <taxon>Chordata</taxon>
        <taxon>Craniata</taxon>
        <taxon>Vertebrata</taxon>
        <taxon>Euteleostomi</taxon>
        <taxon>Mammalia</taxon>
        <taxon>Eutheria</taxon>
        <taxon>Euarchontoglires</taxon>
        <taxon>Glires</taxon>
        <taxon>Rodentia</taxon>
        <taxon>Hystricomorpha</taxon>
        <taxon>Octodontidae</taxon>
        <taxon>Octodon</taxon>
    </lineage>
</organism>
<dbReference type="FunCoup" id="A0A6P3V8L3">
    <property type="interactions" value="398"/>
</dbReference>
<evidence type="ECO:0000256" key="1">
    <source>
        <dbReference type="ARBA" id="ARBA00004613"/>
    </source>
</evidence>
<evidence type="ECO:0000256" key="7">
    <source>
        <dbReference type="RuleBase" id="RU003695"/>
    </source>
</evidence>
<dbReference type="FunFam" id="2.40.128.20:FF:000008">
    <property type="entry name" value="Major urinary protein"/>
    <property type="match status" value="1"/>
</dbReference>
<accession>A0A6P3V8L3</accession>
<feature type="domain" description="Lipocalin/cytosolic fatty-acid binding" evidence="9">
    <location>
        <begin position="33"/>
        <end position="170"/>
    </location>
</feature>
<keyword evidence="6" id="KW-1015">Disulfide bond</keyword>
<keyword evidence="10" id="KW-1185">Reference proteome</keyword>
<dbReference type="OrthoDB" id="9048943at2759"/>
<keyword evidence="4 8" id="KW-0732">Signal</keyword>
<comment type="similarity">
    <text evidence="2 7">Belongs to the calycin superfamily. Lipocalin family.</text>
</comment>
<evidence type="ECO:0000256" key="8">
    <source>
        <dbReference type="SAM" id="SignalP"/>
    </source>
</evidence>
<gene>
    <name evidence="11" type="primary">LOC101569208</name>
</gene>
<evidence type="ECO:0000256" key="2">
    <source>
        <dbReference type="ARBA" id="ARBA00006889"/>
    </source>
</evidence>
<reference evidence="11" key="1">
    <citation type="submission" date="2025-08" db="UniProtKB">
        <authorList>
            <consortium name="RefSeq"/>
        </authorList>
    </citation>
    <scope>IDENTIFICATION</scope>
</reference>
<dbReference type="PRINTS" id="PR01221">
    <property type="entry name" value="MAJORURINARY"/>
</dbReference>
<evidence type="ECO:0000259" key="9">
    <source>
        <dbReference type="Pfam" id="PF00061"/>
    </source>
</evidence>
<dbReference type="PRINTS" id="PR00179">
    <property type="entry name" value="LIPOCALIN"/>
</dbReference>
<dbReference type="Pfam" id="PF00061">
    <property type="entry name" value="Lipocalin"/>
    <property type="match status" value="1"/>
</dbReference>